<dbReference type="AlphaFoldDB" id="A0A7G7MGS8"/>
<dbReference type="Proteomes" id="UP000515728">
    <property type="component" value="Chromosome"/>
</dbReference>
<reference evidence="1 2" key="1">
    <citation type="submission" date="2020-08" db="EMBL/GenBank/DDBJ databases">
        <authorList>
            <person name="Mo P."/>
        </authorList>
    </citation>
    <scope>NUCLEOTIDE SEQUENCE [LARGE SCALE GENOMIC DNA]</scope>
    <source>
        <strain evidence="1 2">CGMCC 4.1532</strain>
    </source>
</reference>
<dbReference type="EMBL" id="CP060131">
    <property type="protein sequence ID" value="QNG51989.1"/>
    <property type="molecule type" value="Genomic_DNA"/>
</dbReference>
<proteinExistence type="predicted"/>
<dbReference type="RefSeq" id="WP_185718740.1">
    <property type="nucleotide sequence ID" value="NZ_BAAAWI010000001.1"/>
</dbReference>
<organism evidence="1 2">
    <name type="scientific">Pseudonocardia petroleophila</name>
    <dbReference type="NCBI Taxonomy" id="37331"/>
    <lineage>
        <taxon>Bacteria</taxon>
        <taxon>Bacillati</taxon>
        <taxon>Actinomycetota</taxon>
        <taxon>Actinomycetes</taxon>
        <taxon>Pseudonocardiales</taxon>
        <taxon>Pseudonocardiaceae</taxon>
        <taxon>Pseudonocardia</taxon>
    </lineage>
</organism>
<evidence type="ECO:0000313" key="1">
    <source>
        <dbReference type="EMBL" id="QNG51989.1"/>
    </source>
</evidence>
<gene>
    <name evidence="1" type="ORF">H6H00_28580</name>
</gene>
<name>A0A7G7MGS8_9PSEU</name>
<accession>A0A7G7MGS8</accession>
<protein>
    <submittedName>
        <fullName evidence="1">Uncharacterized protein</fullName>
    </submittedName>
</protein>
<sequence>MIASIPFTVTPRQEFCQQPTQLGVPAAPENLVDPFLDALDGRDPGRDALRSAGRIIPVAVLTPTSRGRIAMR</sequence>
<dbReference type="KEGG" id="ppel:H6H00_28580"/>
<keyword evidence="2" id="KW-1185">Reference proteome</keyword>
<evidence type="ECO:0000313" key="2">
    <source>
        <dbReference type="Proteomes" id="UP000515728"/>
    </source>
</evidence>